<keyword evidence="3" id="KW-0343">GTPase activation</keyword>
<gene>
    <name evidence="6" type="ORF">BN2614_LOCUS1</name>
</gene>
<dbReference type="SUPFAM" id="SSF81296">
    <property type="entry name" value="E set domains"/>
    <property type="match status" value="1"/>
</dbReference>
<dbReference type="InterPro" id="IPR024792">
    <property type="entry name" value="RhoGDI_dom_sf"/>
</dbReference>
<dbReference type="EMBL" id="CYRY02000802">
    <property type="protein sequence ID" value="VCW50333.1"/>
    <property type="molecule type" value="Genomic_DNA"/>
</dbReference>
<dbReference type="AlphaFoldDB" id="A0A9X9LDB5"/>
<evidence type="ECO:0000313" key="7">
    <source>
        <dbReference type="Proteomes" id="UP000269945"/>
    </source>
</evidence>
<sequence>MVAKNEEGEHSVSCKVPAQKSNQEIQEMDKDGKSPYKNKDTLLGHIAVSADPSVPRVVVACLTLVCSPGPGSVGAGLDR</sequence>
<accession>A0A9X9LDB5</accession>
<dbReference type="GO" id="GO:0005096">
    <property type="term" value="F:GTPase activator activity"/>
    <property type="evidence" value="ECO:0007669"/>
    <property type="project" value="UniProtKB-KW"/>
</dbReference>
<comment type="caution">
    <text evidence="6">The sequence shown here is derived from an EMBL/GenBank/DDBJ whole genome shotgun (WGS) entry which is preliminary data.</text>
</comment>
<dbReference type="FunFam" id="2.70.50.30:FF:000004">
    <property type="entry name" value="Rho GDP-dissociation inhibitor 1"/>
    <property type="match status" value="1"/>
</dbReference>
<feature type="compositionally biased region" description="Basic and acidic residues" evidence="5">
    <location>
        <begin position="27"/>
        <end position="37"/>
    </location>
</feature>
<proteinExistence type="inferred from homology"/>
<dbReference type="GO" id="GO:0005737">
    <property type="term" value="C:cytoplasm"/>
    <property type="evidence" value="ECO:0007669"/>
    <property type="project" value="UniProtKB-SubCell"/>
</dbReference>
<comment type="subcellular location">
    <subcellularLocation>
        <location evidence="1">Cytoplasm</location>
    </subcellularLocation>
</comment>
<feature type="compositionally biased region" description="Basic and acidic residues" evidence="5">
    <location>
        <begin position="1"/>
        <end position="12"/>
    </location>
</feature>
<dbReference type="InterPro" id="IPR000406">
    <property type="entry name" value="Rho_GDI"/>
</dbReference>
<keyword evidence="7" id="KW-1185">Reference proteome</keyword>
<reference evidence="6 7" key="1">
    <citation type="submission" date="2018-10" db="EMBL/GenBank/DDBJ databases">
        <authorList>
            <person name="Ekblom R."/>
            <person name="Jareborg N."/>
        </authorList>
    </citation>
    <scope>NUCLEOTIDE SEQUENCE [LARGE SCALE GENOMIC DNA]</scope>
    <source>
        <tissue evidence="6">Muscle</tissue>
    </source>
</reference>
<dbReference type="GO" id="GO:0005094">
    <property type="term" value="F:Rho GDP-dissociation inhibitor activity"/>
    <property type="evidence" value="ECO:0007669"/>
    <property type="project" value="InterPro"/>
</dbReference>
<dbReference type="InterPro" id="IPR014756">
    <property type="entry name" value="Ig_E-set"/>
</dbReference>
<comment type="similarity">
    <text evidence="2">Belongs to the Rho GDI family.</text>
</comment>
<keyword evidence="4" id="KW-0963">Cytoplasm</keyword>
<dbReference type="Pfam" id="PF02115">
    <property type="entry name" value="Rho_GDI"/>
    <property type="match status" value="1"/>
</dbReference>
<evidence type="ECO:0000313" key="6">
    <source>
        <dbReference type="EMBL" id="VCW50333.1"/>
    </source>
</evidence>
<name>A0A9X9LDB5_GULGU</name>
<evidence type="ECO:0000256" key="2">
    <source>
        <dbReference type="ARBA" id="ARBA00009758"/>
    </source>
</evidence>
<feature type="region of interest" description="Disordered" evidence="5">
    <location>
        <begin position="1"/>
        <end position="37"/>
    </location>
</feature>
<evidence type="ECO:0000256" key="3">
    <source>
        <dbReference type="ARBA" id="ARBA00022468"/>
    </source>
</evidence>
<dbReference type="Gene3D" id="2.70.50.30">
    <property type="entry name" value="Coagulation Factor XIII, subunit A, domain 1"/>
    <property type="match status" value="1"/>
</dbReference>
<protein>
    <submittedName>
        <fullName evidence="6">Uncharacterized protein</fullName>
    </submittedName>
</protein>
<evidence type="ECO:0000256" key="1">
    <source>
        <dbReference type="ARBA" id="ARBA00004496"/>
    </source>
</evidence>
<evidence type="ECO:0000256" key="5">
    <source>
        <dbReference type="SAM" id="MobiDB-lite"/>
    </source>
</evidence>
<organism evidence="6 7">
    <name type="scientific">Gulo gulo</name>
    <name type="common">Wolverine</name>
    <name type="synonym">Gluton</name>
    <dbReference type="NCBI Taxonomy" id="48420"/>
    <lineage>
        <taxon>Eukaryota</taxon>
        <taxon>Metazoa</taxon>
        <taxon>Chordata</taxon>
        <taxon>Craniata</taxon>
        <taxon>Vertebrata</taxon>
        <taxon>Euteleostomi</taxon>
        <taxon>Mammalia</taxon>
        <taxon>Eutheria</taxon>
        <taxon>Laurasiatheria</taxon>
        <taxon>Carnivora</taxon>
        <taxon>Caniformia</taxon>
        <taxon>Musteloidea</taxon>
        <taxon>Mustelidae</taxon>
        <taxon>Guloninae</taxon>
        <taxon>Gulo</taxon>
    </lineage>
</organism>
<dbReference type="GO" id="GO:0007266">
    <property type="term" value="P:Rho protein signal transduction"/>
    <property type="evidence" value="ECO:0007669"/>
    <property type="project" value="InterPro"/>
</dbReference>
<evidence type="ECO:0000256" key="4">
    <source>
        <dbReference type="ARBA" id="ARBA00022490"/>
    </source>
</evidence>
<dbReference type="Proteomes" id="UP000269945">
    <property type="component" value="Unassembled WGS sequence"/>
</dbReference>